<comment type="caution">
    <text evidence="1">The sequence shown here is derived from an EMBL/GenBank/DDBJ whole genome shotgun (WGS) entry which is preliminary data.</text>
</comment>
<evidence type="ECO:0000313" key="2">
    <source>
        <dbReference type="Proteomes" id="UP000581769"/>
    </source>
</evidence>
<reference evidence="1 2" key="1">
    <citation type="submission" date="2020-08" db="EMBL/GenBank/DDBJ databases">
        <title>Sequencing the genomes of 1000 actinobacteria strains.</title>
        <authorList>
            <person name="Klenk H.-P."/>
        </authorList>
    </citation>
    <scope>NUCLEOTIDE SEQUENCE [LARGE SCALE GENOMIC DNA]</scope>
    <source>
        <strain evidence="1 2">DSM 45859</strain>
    </source>
</reference>
<accession>A0A840J0P0</accession>
<keyword evidence="2" id="KW-1185">Reference proteome</keyword>
<protein>
    <submittedName>
        <fullName evidence="1">Uncharacterized protein</fullName>
    </submittedName>
</protein>
<dbReference type="EMBL" id="JACHMG010000001">
    <property type="protein sequence ID" value="MBB4688671.1"/>
    <property type="molecule type" value="Genomic_DNA"/>
</dbReference>
<sequence length="154" mass="17516">MVQDSGSAVRGDYLTRQRHALAGALRHGKGKRSYQLAEHLSAEGEVHRADVLAATTLFLACRAVREGDAEAATRFTRRLRRMDKGSVELVHQLMWLETGREQGWLPRPQYDALLAYARREKRFDLALRAVPIQAREAEASGWWAELEHQLGPWN</sequence>
<dbReference type="AlphaFoldDB" id="A0A840J0P0"/>
<gene>
    <name evidence="1" type="ORF">BJY18_006156</name>
</gene>
<evidence type="ECO:0000313" key="1">
    <source>
        <dbReference type="EMBL" id="MBB4688671.1"/>
    </source>
</evidence>
<name>A0A840J0P0_9PSEU</name>
<dbReference type="Proteomes" id="UP000581769">
    <property type="component" value="Unassembled WGS sequence"/>
</dbReference>
<organism evidence="1 2">
    <name type="scientific">Amycolatopsis jiangsuensis</name>
    <dbReference type="NCBI Taxonomy" id="1181879"/>
    <lineage>
        <taxon>Bacteria</taxon>
        <taxon>Bacillati</taxon>
        <taxon>Actinomycetota</taxon>
        <taxon>Actinomycetes</taxon>
        <taxon>Pseudonocardiales</taxon>
        <taxon>Pseudonocardiaceae</taxon>
        <taxon>Amycolatopsis</taxon>
    </lineage>
</organism>
<proteinExistence type="predicted"/>
<dbReference type="RefSeq" id="WP_312874010.1">
    <property type="nucleotide sequence ID" value="NZ_JACHMG010000001.1"/>
</dbReference>